<evidence type="ECO:0000313" key="2">
    <source>
        <dbReference type="Proteomes" id="UP000812440"/>
    </source>
</evidence>
<dbReference type="EMBL" id="JAACNH010000002">
    <property type="protein sequence ID" value="KAG8452926.1"/>
    <property type="molecule type" value="Genomic_DNA"/>
</dbReference>
<dbReference type="Proteomes" id="UP000812440">
    <property type="component" value="Chromosome 2"/>
</dbReference>
<comment type="caution">
    <text evidence="1">The sequence shown here is derived from an EMBL/GenBank/DDBJ whole genome shotgun (WGS) entry which is preliminary data.</text>
</comment>
<dbReference type="OrthoDB" id="5800423at2759"/>
<name>A0A8T2KEX8_9PIPI</name>
<keyword evidence="2" id="KW-1185">Reference proteome</keyword>
<proteinExistence type="predicted"/>
<gene>
    <name evidence="1" type="ORF">GDO86_004648</name>
</gene>
<evidence type="ECO:0000313" key="1">
    <source>
        <dbReference type="EMBL" id="KAG8452926.1"/>
    </source>
</evidence>
<protein>
    <submittedName>
        <fullName evidence="1">Uncharacterized protein</fullName>
    </submittedName>
</protein>
<accession>A0A8T2KEX8</accession>
<dbReference type="AlphaFoldDB" id="A0A8T2KEX8"/>
<reference evidence="1" key="1">
    <citation type="thesis" date="2020" institute="ProQuest LLC" country="789 East Eisenhower Parkway, Ann Arbor, MI, USA">
        <title>Comparative Genomics and Chromosome Evolution.</title>
        <authorList>
            <person name="Mudd A.B."/>
        </authorList>
    </citation>
    <scope>NUCLEOTIDE SEQUENCE</scope>
    <source>
        <strain evidence="1">Female2</strain>
        <tissue evidence="1">Blood</tissue>
    </source>
</reference>
<organism evidence="1 2">
    <name type="scientific">Hymenochirus boettgeri</name>
    <name type="common">Congo dwarf clawed frog</name>
    <dbReference type="NCBI Taxonomy" id="247094"/>
    <lineage>
        <taxon>Eukaryota</taxon>
        <taxon>Metazoa</taxon>
        <taxon>Chordata</taxon>
        <taxon>Craniata</taxon>
        <taxon>Vertebrata</taxon>
        <taxon>Euteleostomi</taxon>
        <taxon>Amphibia</taxon>
        <taxon>Batrachia</taxon>
        <taxon>Anura</taxon>
        <taxon>Pipoidea</taxon>
        <taxon>Pipidae</taxon>
        <taxon>Pipinae</taxon>
        <taxon>Hymenochirus</taxon>
    </lineage>
</organism>
<sequence length="91" mass="10717">MTVLFAELRARTSPYSKDMEKRIREIEEKRKYLETRINFAKGLKESPSLRSYCDLNQLVADLEVNLKNEQFDPDMTFPQVRYASFLCSCLS</sequence>